<accession>A0ABV9BWU4</accession>
<keyword evidence="1" id="KW-0812">Transmembrane</keyword>
<keyword evidence="1" id="KW-1133">Transmembrane helix</keyword>
<reference evidence="3" key="1">
    <citation type="journal article" date="2019" name="Int. J. Syst. Evol. Microbiol.">
        <title>The Global Catalogue of Microorganisms (GCM) 10K type strain sequencing project: providing services to taxonomists for standard genome sequencing and annotation.</title>
        <authorList>
            <consortium name="The Broad Institute Genomics Platform"/>
            <consortium name="The Broad Institute Genome Sequencing Center for Infectious Disease"/>
            <person name="Wu L."/>
            <person name="Ma J."/>
        </authorList>
    </citation>
    <scope>NUCLEOTIDE SEQUENCE [LARGE SCALE GENOMIC DNA]</scope>
    <source>
        <strain evidence="3">CCM 4481</strain>
    </source>
</reference>
<keyword evidence="3" id="KW-1185">Reference proteome</keyword>
<evidence type="ECO:0000313" key="2">
    <source>
        <dbReference type="EMBL" id="MFC4525213.1"/>
    </source>
</evidence>
<gene>
    <name evidence="2" type="ORF">ACFO5W_01070</name>
</gene>
<dbReference type="EMBL" id="JBHSGA010000003">
    <property type="protein sequence ID" value="MFC4525213.1"/>
    <property type="molecule type" value="Genomic_DNA"/>
</dbReference>
<name>A0ABV9BWU4_9GAMM</name>
<feature type="transmembrane region" description="Helical" evidence="1">
    <location>
        <begin position="29"/>
        <end position="54"/>
    </location>
</feature>
<dbReference type="Proteomes" id="UP001595961">
    <property type="component" value="Unassembled WGS sequence"/>
</dbReference>
<feature type="transmembrane region" description="Helical" evidence="1">
    <location>
        <begin position="61"/>
        <end position="81"/>
    </location>
</feature>
<keyword evidence="1" id="KW-0472">Membrane</keyword>
<organism evidence="2 3">
    <name type="scientific">Dyella halodurans</name>
    <dbReference type="NCBI Taxonomy" id="1920171"/>
    <lineage>
        <taxon>Bacteria</taxon>
        <taxon>Pseudomonadati</taxon>
        <taxon>Pseudomonadota</taxon>
        <taxon>Gammaproteobacteria</taxon>
        <taxon>Lysobacterales</taxon>
        <taxon>Rhodanobacteraceae</taxon>
        <taxon>Dyella</taxon>
    </lineage>
</organism>
<comment type="caution">
    <text evidence="2">The sequence shown here is derived from an EMBL/GenBank/DDBJ whole genome shotgun (WGS) entry which is preliminary data.</text>
</comment>
<evidence type="ECO:0000313" key="3">
    <source>
        <dbReference type="Proteomes" id="UP001595961"/>
    </source>
</evidence>
<sequence>MIAISLLLMLVVTLWLTAAVVGVVFKLTFALIGGLFSIVGAALGLLFGGVALLVIAPIVALAVLPFCLPVLLLVAVVWAIARATHRPASPAPATAR</sequence>
<evidence type="ECO:0000256" key="1">
    <source>
        <dbReference type="SAM" id="Phobius"/>
    </source>
</evidence>
<proteinExistence type="predicted"/>
<dbReference type="RefSeq" id="WP_266149873.1">
    <property type="nucleotide sequence ID" value="NZ_CP064028.1"/>
</dbReference>
<evidence type="ECO:0008006" key="4">
    <source>
        <dbReference type="Google" id="ProtNLM"/>
    </source>
</evidence>
<protein>
    <recommendedName>
        <fullName evidence="4">GlsB/YeaQ/YmgE family stress response membrane protein</fullName>
    </recommendedName>
</protein>